<sequence length="240" mass="26889">MNNRMKGDIMSRTLKCIAIDDEPMALLVIEQFCRRKGGMELTVFSEPRVGLEAIRRDKPDLVFLDIQMNSINGLEIADTLPSESCFIFTTAYAEYALEGFNLDAVDFLHKPFSYERFEVAVEKALRRMDAHRPVLPECLVVKQEYNNVSIPLSDILYVEALGNYVKIVRVSGGHVLTRTNLKAITDMLPDGAFLRIHRSYVIAVPAVVSFTRTRVELKGHVGGLPVGAQYAVQVAEVLGR</sequence>
<reference evidence="4 5" key="1">
    <citation type="submission" date="2008-08" db="EMBL/GenBank/DDBJ databases">
        <title>Draft genome sequence of Bacteroides plebeius (DSM 17135).</title>
        <authorList>
            <person name="Sudarsanam P."/>
            <person name="Ley R."/>
            <person name="Guruge J."/>
            <person name="Turnbaugh P.J."/>
            <person name="Mahowald M."/>
            <person name="Liep D."/>
            <person name="Gordon J."/>
        </authorList>
    </citation>
    <scope>NUCLEOTIDE SEQUENCE [LARGE SCALE GENOMIC DNA]</scope>
    <source>
        <strain evidence="5">DSM 17135 / JCM 12973 / M2</strain>
    </source>
</reference>
<dbReference type="PANTHER" id="PTHR37299">
    <property type="entry name" value="TRANSCRIPTIONAL REGULATOR-RELATED"/>
    <property type="match status" value="1"/>
</dbReference>
<reference evidence="4 5" key="2">
    <citation type="submission" date="2008-08" db="EMBL/GenBank/DDBJ databases">
        <authorList>
            <person name="Fulton L."/>
            <person name="Clifton S."/>
            <person name="Fulton B."/>
            <person name="Xu J."/>
            <person name="Minx P."/>
            <person name="Pepin K.H."/>
            <person name="Johnson M."/>
            <person name="Thiruvilangam P."/>
            <person name="Bhonagiri V."/>
            <person name="Nash W.E."/>
            <person name="Mardis E.R."/>
            <person name="Wilson R.K."/>
        </authorList>
    </citation>
    <scope>NUCLEOTIDE SEQUENCE [LARGE SCALE GENOMIC DNA]</scope>
    <source>
        <strain evidence="5">DSM 17135 / JCM 12973 / M2</strain>
    </source>
</reference>
<accession>B5CZZ4</accession>
<feature type="modified residue" description="4-aspartylphosphate" evidence="1">
    <location>
        <position position="65"/>
    </location>
</feature>
<organism evidence="4 5">
    <name type="scientific">Phocaeicola plebeius (strain DSM 17135 / JCM 12973 / CCUG 54634 / M2)</name>
    <name type="common">Bacteroides plebeius</name>
    <dbReference type="NCBI Taxonomy" id="484018"/>
    <lineage>
        <taxon>Bacteria</taxon>
        <taxon>Pseudomonadati</taxon>
        <taxon>Bacteroidota</taxon>
        <taxon>Bacteroidia</taxon>
        <taxon>Bacteroidales</taxon>
        <taxon>Bacteroidaceae</taxon>
        <taxon>Phocaeicola</taxon>
    </lineage>
</organism>
<dbReference type="PANTHER" id="PTHR37299:SF1">
    <property type="entry name" value="STAGE 0 SPORULATION PROTEIN A HOMOLOG"/>
    <property type="match status" value="1"/>
</dbReference>
<dbReference type="EMBL" id="ABQC02000020">
    <property type="protein sequence ID" value="EDY95208.1"/>
    <property type="molecule type" value="Genomic_DNA"/>
</dbReference>
<feature type="domain" description="Response regulatory" evidence="2">
    <location>
        <begin position="15"/>
        <end position="125"/>
    </location>
</feature>
<keyword evidence="1" id="KW-0597">Phosphoprotein</keyword>
<evidence type="ECO:0000313" key="5">
    <source>
        <dbReference type="Proteomes" id="UP000003452"/>
    </source>
</evidence>
<dbReference type="InterPro" id="IPR007492">
    <property type="entry name" value="LytTR_DNA-bd_dom"/>
</dbReference>
<dbReference type="AlphaFoldDB" id="B5CZZ4"/>
<dbReference type="GO" id="GO:0000156">
    <property type="term" value="F:phosphorelay response regulator activity"/>
    <property type="evidence" value="ECO:0007669"/>
    <property type="project" value="InterPro"/>
</dbReference>
<dbReference type="SMART" id="SM00448">
    <property type="entry name" value="REC"/>
    <property type="match status" value="1"/>
</dbReference>
<proteinExistence type="predicted"/>
<dbReference type="InterPro" id="IPR011006">
    <property type="entry name" value="CheY-like_superfamily"/>
</dbReference>
<dbReference type="Pfam" id="PF04397">
    <property type="entry name" value="LytTR"/>
    <property type="match status" value="1"/>
</dbReference>
<dbReference type="Gene3D" id="2.40.50.1020">
    <property type="entry name" value="LytTr DNA-binding domain"/>
    <property type="match status" value="1"/>
</dbReference>
<protein>
    <submittedName>
        <fullName evidence="4">Response regulator receiver domain protein</fullName>
    </submittedName>
</protein>
<dbReference type="PROSITE" id="PS50110">
    <property type="entry name" value="RESPONSE_REGULATORY"/>
    <property type="match status" value="1"/>
</dbReference>
<dbReference type="InterPro" id="IPR046947">
    <property type="entry name" value="LytR-like"/>
</dbReference>
<evidence type="ECO:0000313" key="4">
    <source>
        <dbReference type="EMBL" id="EDY95208.1"/>
    </source>
</evidence>
<feature type="domain" description="HTH LytTR-type" evidence="3">
    <location>
        <begin position="139"/>
        <end position="240"/>
    </location>
</feature>
<dbReference type="GO" id="GO:0003677">
    <property type="term" value="F:DNA binding"/>
    <property type="evidence" value="ECO:0007669"/>
    <property type="project" value="InterPro"/>
</dbReference>
<evidence type="ECO:0000259" key="3">
    <source>
        <dbReference type="PROSITE" id="PS50930"/>
    </source>
</evidence>
<dbReference type="eggNOG" id="COG3279">
    <property type="taxonomic scope" value="Bacteria"/>
</dbReference>
<dbReference type="Gene3D" id="3.40.50.2300">
    <property type="match status" value="1"/>
</dbReference>
<dbReference type="Pfam" id="PF00072">
    <property type="entry name" value="Response_reg"/>
    <property type="match status" value="1"/>
</dbReference>
<name>B5CZZ4_PHOPM</name>
<dbReference type="SMART" id="SM00850">
    <property type="entry name" value="LytTR"/>
    <property type="match status" value="1"/>
</dbReference>
<dbReference type="HOGENOM" id="CLU_000445_14_1_10"/>
<comment type="caution">
    <text evidence="4">The sequence shown here is derived from an EMBL/GenBank/DDBJ whole genome shotgun (WGS) entry which is preliminary data.</text>
</comment>
<gene>
    <name evidence="4" type="ORF">BACPLE_02315</name>
</gene>
<dbReference type="PROSITE" id="PS50930">
    <property type="entry name" value="HTH_LYTTR"/>
    <property type="match status" value="1"/>
</dbReference>
<evidence type="ECO:0000259" key="2">
    <source>
        <dbReference type="PROSITE" id="PS50110"/>
    </source>
</evidence>
<evidence type="ECO:0000256" key="1">
    <source>
        <dbReference type="PROSITE-ProRule" id="PRU00169"/>
    </source>
</evidence>
<dbReference type="Proteomes" id="UP000003452">
    <property type="component" value="Unassembled WGS sequence"/>
</dbReference>
<dbReference type="InterPro" id="IPR001789">
    <property type="entry name" value="Sig_transdc_resp-reg_receiver"/>
</dbReference>
<dbReference type="SUPFAM" id="SSF52172">
    <property type="entry name" value="CheY-like"/>
    <property type="match status" value="1"/>
</dbReference>